<sequence length="45" mass="5346">MNFNKMNNETMEEYLVRIGVFQEHDQEIVITDEELEADENGNVKE</sequence>
<dbReference type="AlphaFoldDB" id="A0A1T4R503"/>
<evidence type="ECO:0000313" key="2">
    <source>
        <dbReference type="Proteomes" id="UP000191153"/>
    </source>
</evidence>
<dbReference type="RefSeq" id="WP_159443653.1">
    <property type="nucleotide sequence ID" value="NZ_FUWX01000042.1"/>
</dbReference>
<organism evidence="1 2">
    <name type="scientific">Cetobacterium ceti</name>
    <dbReference type="NCBI Taxonomy" id="180163"/>
    <lineage>
        <taxon>Bacteria</taxon>
        <taxon>Fusobacteriati</taxon>
        <taxon>Fusobacteriota</taxon>
        <taxon>Fusobacteriia</taxon>
        <taxon>Fusobacteriales</taxon>
        <taxon>Fusobacteriaceae</taxon>
        <taxon>Cetobacterium</taxon>
    </lineage>
</organism>
<protein>
    <submittedName>
        <fullName evidence="1">Uncharacterized protein</fullName>
    </submittedName>
</protein>
<dbReference type="EMBL" id="FUWX01000042">
    <property type="protein sequence ID" value="SKA10955.1"/>
    <property type="molecule type" value="Genomic_DNA"/>
</dbReference>
<evidence type="ECO:0000313" key="1">
    <source>
        <dbReference type="EMBL" id="SKA10955.1"/>
    </source>
</evidence>
<name>A0A1T4R503_9FUSO</name>
<dbReference type="Proteomes" id="UP000191153">
    <property type="component" value="Unassembled WGS sequence"/>
</dbReference>
<proteinExistence type="predicted"/>
<keyword evidence="2" id="KW-1185">Reference proteome</keyword>
<gene>
    <name evidence="1" type="ORF">SAMN02745174_02575</name>
</gene>
<accession>A0A1T4R503</accession>
<reference evidence="1 2" key="1">
    <citation type="submission" date="2017-02" db="EMBL/GenBank/DDBJ databases">
        <authorList>
            <person name="Peterson S.W."/>
        </authorList>
    </citation>
    <scope>NUCLEOTIDE SEQUENCE [LARGE SCALE GENOMIC DNA]</scope>
    <source>
        <strain evidence="1 2">ATCC 700028</strain>
    </source>
</reference>
<dbReference type="STRING" id="180163.SAMN02745174_02575"/>